<feature type="transmembrane region" description="Helical" evidence="9">
    <location>
        <begin position="141"/>
        <end position="159"/>
    </location>
</feature>
<evidence type="ECO:0000256" key="7">
    <source>
        <dbReference type="ARBA" id="ARBA00023136"/>
    </source>
</evidence>
<accession>A0A845QZT4</accession>
<gene>
    <name evidence="10" type="ORF">D3Z33_11445</name>
</gene>
<keyword evidence="6 9" id="KW-1133">Transmembrane helix</keyword>
<feature type="transmembrane region" description="Helical" evidence="9">
    <location>
        <begin position="96"/>
        <end position="121"/>
    </location>
</feature>
<dbReference type="GO" id="GO:0005886">
    <property type="term" value="C:plasma membrane"/>
    <property type="evidence" value="ECO:0007669"/>
    <property type="project" value="UniProtKB-SubCell"/>
</dbReference>
<reference evidence="10 11" key="1">
    <citation type="submission" date="2018-08" db="EMBL/GenBank/DDBJ databases">
        <title>Murine metabolic-syndrome-specific gut microbial biobank.</title>
        <authorList>
            <person name="Liu C."/>
        </authorList>
    </citation>
    <scope>NUCLEOTIDE SEQUENCE [LARGE SCALE GENOMIC DNA]</scope>
    <source>
        <strain evidence="10 11">583</strain>
    </source>
</reference>
<dbReference type="Pfam" id="PF02653">
    <property type="entry name" value="BPD_transp_2"/>
    <property type="match status" value="1"/>
</dbReference>
<comment type="subcellular location">
    <subcellularLocation>
        <location evidence="1">Cell membrane</location>
        <topology evidence="1">Multi-pass membrane protein</topology>
    </subcellularLocation>
</comment>
<keyword evidence="7 9" id="KW-0472">Membrane</keyword>
<dbReference type="PANTHER" id="PTHR11795:SF451">
    <property type="entry name" value="ABC TRANSPORTER PERMEASE PROTEIN"/>
    <property type="match status" value="1"/>
</dbReference>
<evidence type="ECO:0000256" key="8">
    <source>
        <dbReference type="ARBA" id="ARBA00037998"/>
    </source>
</evidence>
<dbReference type="GO" id="GO:0022857">
    <property type="term" value="F:transmembrane transporter activity"/>
    <property type="evidence" value="ECO:0007669"/>
    <property type="project" value="InterPro"/>
</dbReference>
<evidence type="ECO:0000256" key="6">
    <source>
        <dbReference type="ARBA" id="ARBA00022989"/>
    </source>
</evidence>
<name>A0A845QZT4_9CLOT</name>
<feature type="transmembrane region" description="Helical" evidence="9">
    <location>
        <begin position="188"/>
        <end position="207"/>
    </location>
</feature>
<proteinExistence type="inferred from homology"/>
<evidence type="ECO:0000313" key="11">
    <source>
        <dbReference type="Proteomes" id="UP000467132"/>
    </source>
</evidence>
<dbReference type="PANTHER" id="PTHR11795">
    <property type="entry name" value="BRANCHED-CHAIN AMINO ACID TRANSPORT SYSTEM PERMEASE PROTEIN LIVH"/>
    <property type="match status" value="1"/>
</dbReference>
<evidence type="ECO:0000313" key="10">
    <source>
        <dbReference type="EMBL" id="NBI07464.1"/>
    </source>
</evidence>
<keyword evidence="2" id="KW-0813">Transport</keyword>
<feature type="transmembrane region" description="Helical" evidence="9">
    <location>
        <begin position="227"/>
        <end position="250"/>
    </location>
</feature>
<dbReference type="InterPro" id="IPR052157">
    <property type="entry name" value="BCAA_transport_permease"/>
</dbReference>
<feature type="transmembrane region" description="Helical" evidence="9">
    <location>
        <begin position="6"/>
        <end position="27"/>
    </location>
</feature>
<comment type="caution">
    <text evidence="10">The sequence shown here is derived from an EMBL/GenBank/DDBJ whole genome shotgun (WGS) entry which is preliminary data.</text>
</comment>
<dbReference type="Proteomes" id="UP000467132">
    <property type="component" value="Unassembled WGS sequence"/>
</dbReference>
<evidence type="ECO:0000256" key="5">
    <source>
        <dbReference type="ARBA" id="ARBA00022970"/>
    </source>
</evidence>
<protein>
    <submittedName>
        <fullName evidence="10">Branched-chain amino acid ABC transporter permease</fullName>
    </submittedName>
</protein>
<evidence type="ECO:0000256" key="9">
    <source>
        <dbReference type="SAM" id="Phobius"/>
    </source>
</evidence>
<sequence length="291" mass="31325">MAIFFQNVIAGLETGSLYALAALGLVLIFRTSDVVNFAQGEMAMFSAFISFTLFDSFGFSYYLAVLGALVFALIFGFLVERIFIRPASNASLVSKMIITLGLIMIIGGLASAIFGIDSYYFRRAIDVDNIKVSGVVIQPNAIFIIALTMIITGILFYIINKTKLGIAIRATAQNEITARLMGIPVFKVYSFAWITATLLGALAGILIAPTTNVSTTMMGEVHLKSFIAAVLGGFGSFYGPVLGGLIIGVLDNLVGMYISLAWKTVIVYGLLIVILILKPTGLFGKTHRKKV</sequence>
<evidence type="ECO:0000256" key="4">
    <source>
        <dbReference type="ARBA" id="ARBA00022692"/>
    </source>
</evidence>
<organism evidence="10 11">
    <name type="scientific">Senegalia massiliensis</name>
    <dbReference type="NCBI Taxonomy" id="1720316"/>
    <lineage>
        <taxon>Bacteria</taxon>
        <taxon>Bacillati</taxon>
        <taxon>Bacillota</taxon>
        <taxon>Clostridia</taxon>
        <taxon>Eubacteriales</taxon>
        <taxon>Clostridiaceae</taxon>
        <taxon>Senegalia</taxon>
    </lineage>
</organism>
<dbReference type="RefSeq" id="WP_160197921.1">
    <property type="nucleotide sequence ID" value="NZ_QXXA01000012.1"/>
</dbReference>
<feature type="transmembrane region" description="Helical" evidence="9">
    <location>
        <begin position="257"/>
        <end position="277"/>
    </location>
</feature>
<evidence type="ECO:0000256" key="1">
    <source>
        <dbReference type="ARBA" id="ARBA00004651"/>
    </source>
</evidence>
<keyword evidence="4 9" id="KW-0812">Transmembrane</keyword>
<keyword evidence="11" id="KW-1185">Reference proteome</keyword>
<dbReference type="OrthoDB" id="9807115at2"/>
<evidence type="ECO:0000256" key="2">
    <source>
        <dbReference type="ARBA" id="ARBA00022448"/>
    </source>
</evidence>
<dbReference type="InterPro" id="IPR001851">
    <property type="entry name" value="ABC_transp_permease"/>
</dbReference>
<evidence type="ECO:0000256" key="3">
    <source>
        <dbReference type="ARBA" id="ARBA00022475"/>
    </source>
</evidence>
<dbReference type="GO" id="GO:0006865">
    <property type="term" value="P:amino acid transport"/>
    <property type="evidence" value="ECO:0007669"/>
    <property type="project" value="UniProtKB-KW"/>
</dbReference>
<dbReference type="CDD" id="cd06582">
    <property type="entry name" value="TM_PBP1_LivH_like"/>
    <property type="match status" value="1"/>
</dbReference>
<keyword evidence="5" id="KW-0029">Amino-acid transport</keyword>
<feature type="transmembrane region" description="Helical" evidence="9">
    <location>
        <begin position="60"/>
        <end position="84"/>
    </location>
</feature>
<keyword evidence="3" id="KW-1003">Cell membrane</keyword>
<dbReference type="AlphaFoldDB" id="A0A845QZT4"/>
<dbReference type="EMBL" id="QXXA01000012">
    <property type="protein sequence ID" value="NBI07464.1"/>
    <property type="molecule type" value="Genomic_DNA"/>
</dbReference>
<comment type="similarity">
    <text evidence="8">Belongs to the binding-protein-dependent transport system permease family. LivHM subfamily.</text>
</comment>